<dbReference type="EMBL" id="JACRDE010000100">
    <property type="protein sequence ID" value="MBI5248523.1"/>
    <property type="molecule type" value="Genomic_DNA"/>
</dbReference>
<dbReference type="CDD" id="cd02440">
    <property type="entry name" value="AdoMet_MTases"/>
    <property type="match status" value="1"/>
</dbReference>
<keyword evidence="1 4" id="KW-0489">Methyltransferase</keyword>
<evidence type="ECO:0000259" key="3">
    <source>
        <dbReference type="Pfam" id="PF13649"/>
    </source>
</evidence>
<evidence type="ECO:0000256" key="2">
    <source>
        <dbReference type="ARBA" id="ARBA00022679"/>
    </source>
</evidence>
<dbReference type="PANTHER" id="PTHR43861">
    <property type="entry name" value="TRANS-ACONITATE 2-METHYLTRANSFERASE-RELATED"/>
    <property type="match status" value="1"/>
</dbReference>
<protein>
    <submittedName>
        <fullName evidence="4">Class I SAM-dependent methyltransferase</fullName>
    </submittedName>
</protein>
<dbReference type="Gene3D" id="3.40.50.150">
    <property type="entry name" value="Vaccinia Virus protein VP39"/>
    <property type="match status" value="1"/>
</dbReference>
<dbReference type="InterPro" id="IPR041698">
    <property type="entry name" value="Methyltransf_25"/>
</dbReference>
<comment type="caution">
    <text evidence="4">The sequence shown here is derived from an EMBL/GenBank/DDBJ whole genome shotgun (WGS) entry which is preliminary data.</text>
</comment>
<name>A0A9D6V0L2_9BACT</name>
<evidence type="ECO:0000313" key="4">
    <source>
        <dbReference type="EMBL" id="MBI5248523.1"/>
    </source>
</evidence>
<dbReference type="AlphaFoldDB" id="A0A9D6V0L2"/>
<keyword evidence="2" id="KW-0808">Transferase</keyword>
<dbReference type="PANTHER" id="PTHR43861:SF1">
    <property type="entry name" value="TRANS-ACONITATE 2-METHYLTRANSFERASE"/>
    <property type="match status" value="1"/>
</dbReference>
<feature type="non-terminal residue" evidence="4">
    <location>
        <position position="132"/>
    </location>
</feature>
<organism evidence="4 5">
    <name type="scientific">Desulfomonile tiedjei</name>
    <dbReference type="NCBI Taxonomy" id="2358"/>
    <lineage>
        <taxon>Bacteria</taxon>
        <taxon>Pseudomonadati</taxon>
        <taxon>Thermodesulfobacteriota</taxon>
        <taxon>Desulfomonilia</taxon>
        <taxon>Desulfomonilales</taxon>
        <taxon>Desulfomonilaceae</taxon>
        <taxon>Desulfomonile</taxon>
    </lineage>
</organism>
<sequence>MEDAKITKIKRAIKNNFDQSPGYYQSFEEKHGFFKKLSNALLSGMNIPPSSDILDVGCGTGASCLQILEALPQCRVWGLDNSGEMLEAARSSIGESERLTFVEGDAARIEEYFQIQFDAVIYSASIFLIPDY</sequence>
<dbReference type="Proteomes" id="UP000807825">
    <property type="component" value="Unassembled WGS sequence"/>
</dbReference>
<evidence type="ECO:0000313" key="5">
    <source>
        <dbReference type="Proteomes" id="UP000807825"/>
    </source>
</evidence>
<gene>
    <name evidence="4" type="ORF">HY912_03415</name>
</gene>
<reference evidence="4" key="1">
    <citation type="submission" date="2020-07" db="EMBL/GenBank/DDBJ databases">
        <title>Huge and variable diversity of episymbiotic CPR bacteria and DPANN archaea in groundwater ecosystems.</title>
        <authorList>
            <person name="He C.Y."/>
            <person name="Keren R."/>
            <person name="Whittaker M."/>
            <person name="Farag I.F."/>
            <person name="Doudna J."/>
            <person name="Cate J.H.D."/>
            <person name="Banfield J.F."/>
        </authorList>
    </citation>
    <scope>NUCLEOTIDE SEQUENCE</scope>
    <source>
        <strain evidence="4">NC_groundwater_1664_Pr3_B-0.1um_52_9</strain>
    </source>
</reference>
<dbReference type="GO" id="GO:0008168">
    <property type="term" value="F:methyltransferase activity"/>
    <property type="evidence" value="ECO:0007669"/>
    <property type="project" value="UniProtKB-KW"/>
</dbReference>
<dbReference type="GO" id="GO:0032259">
    <property type="term" value="P:methylation"/>
    <property type="evidence" value="ECO:0007669"/>
    <property type="project" value="UniProtKB-KW"/>
</dbReference>
<accession>A0A9D6V0L2</accession>
<feature type="domain" description="Methyltransferase" evidence="3">
    <location>
        <begin position="53"/>
        <end position="128"/>
    </location>
</feature>
<dbReference type="Pfam" id="PF13649">
    <property type="entry name" value="Methyltransf_25"/>
    <property type="match status" value="1"/>
</dbReference>
<evidence type="ECO:0000256" key="1">
    <source>
        <dbReference type="ARBA" id="ARBA00022603"/>
    </source>
</evidence>
<dbReference type="SUPFAM" id="SSF53335">
    <property type="entry name" value="S-adenosyl-L-methionine-dependent methyltransferases"/>
    <property type="match status" value="1"/>
</dbReference>
<proteinExistence type="predicted"/>
<dbReference type="InterPro" id="IPR029063">
    <property type="entry name" value="SAM-dependent_MTases_sf"/>
</dbReference>